<accession>A0A9W9D094</accession>
<organism evidence="4 5">
    <name type="scientific">Gnomoniopsis smithogilvyi</name>
    <dbReference type="NCBI Taxonomy" id="1191159"/>
    <lineage>
        <taxon>Eukaryota</taxon>
        <taxon>Fungi</taxon>
        <taxon>Dikarya</taxon>
        <taxon>Ascomycota</taxon>
        <taxon>Pezizomycotina</taxon>
        <taxon>Sordariomycetes</taxon>
        <taxon>Sordariomycetidae</taxon>
        <taxon>Diaporthales</taxon>
        <taxon>Gnomoniaceae</taxon>
        <taxon>Gnomoniopsis</taxon>
    </lineage>
</organism>
<feature type="compositionally biased region" description="Polar residues" evidence="2">
    <location>
        <begin position="514"/>
        <end position="534"/>
    </location>
</feature>
<feature type="signal peptide" evidence="3">
    <location>
        <begin position="1"/>
        <end position="19"/>
    </location>
</feature>
<feature type="coiled-coil region" evidence="1">
    <location>
        <begin position="30"/>
        <end position="57"/>
    </location>
</feature>
<gene>
    <name evidence="4" type="ORF">N0V93_003866</name>
</gene>
<feature type="compositionally biased region" description="Polar residues" evidence="2">
    <location>
        <begin position="488"/>
        <end position="504"/>
    </location>
</feature>
<evidence type="ECO:0000313" key="4">
    <source>
        <dbReference type="EMBL" id="KAJ4394647.1"/>
    </source>
</evidence>
<keyword evidence="1" id="KW-0175">Coiled coil</keyword>
<evidence type="ECO:0008006" key="6">
    <source>
        <dbReference type="Google" id="ProtNLM"/>
    </source>
</evidence>
<reference evidence="4" key="1">
    <citation type="submission" date="2022-10" db="EMBL/GenBank/DDBJ databases">
        <title>Tapping the CABI collections for fungal endophytes: first genome assemblies for Collariella, Neodidymelliopsis, Ascochyta clinopodiicola, Didymella pomorum, Didymosphaeria variabile, Neocosmospora piperis and Neocucurbitaria cava.</title>
        <authorList>
            <person name="Hill R."/>
        </authorList>
    </citation>
    <scope>NUCLEOTIDE SEQUENCE</scope>
    <source>
        <strain evidence="4">IMI 355082</strain>
    </source>
</reference>
<keyword evidence="5" id="KW-1185">Reference proteome</keyword>
<dbReference type="OrthoDB" id="4576996at2759"/>
<feature type="region of interest" description="Disordered" evidence="2">
    <location>
        <begin position="513"/>
        <end position="576"/>
    </location>
</feature>
<feature type="region of interest" description="Disordered" evidence="2">
    <location>
        <begin position="485"/>
        <end position="504"/>
    </location>
</feature>
<evidence type="ECO:0000256" key="3">
    <source>
        <dbReference type="SAM" id="SignalP"/>
    </source>
</evidence>
<dbReference type="Proteomes" id="UP001140453">
    <property type="component" value="Unassembled WGS sequence"/>
</dbReference>
<protein>
    <recommendedName>
        <fullName evidence="6">Fungal N-terminal domain-containing protein</fullName>
    </recommendedName>
</protein>
<name>A0A9W9D094_9PEZI</name>
<proteinExistence type="predicted"/>
<keyword evidence="3" id="KW-0732">Signal</keyword>
<feature type="region of interest" description="Disordered" evidence="2">
    <location>
        <begin position="218"/>
        <end position="239"/>
    </location>
</feature>
<evidence type="ECO:0000313" key="5">
    <source>
        <dbReference type="Proteomes" id="UP001140453"/>
    </source>
</evidence>
<evidence type="ECO:0000256" key="2">
    <source>
        <dbReference type="SAM" id="MobiDB-lite"/>
    </source>
</evidence>
<comment type="caution">
    <text evidence="4">The sequence shown here is derived from an EMBL/GenBank/DDBJ whole genome shotgun (WGS) entry which is preliminary data.</text>
</comment>
<sequence length="576" mass="65478">MDPGTILAVVSLILQVAGGVEKVIQSFDRMQNAPQELRDFKKSIRRLERKFADFQKDVQTSSDILHPEDIEEIEETLTLCASLFRKHEDRQGEGVVNAVLRSMWSSSSNERLAKYKARIDEHYSTILVPGWVQLLVRARGVTVQTIQNASLDGVVATKQSFDAYKPASAESEKQLQQISYLVESLKNTQSADSVERTLRQLDEEVHRFRVRIGLPNQDDEVLDSSQPRELADSRRSSTLSAYKDAPTTLYLHNAPQKHQKLKLQRVHILARDDDTRILQYQNCEKTINVTHIVPYGSIPWTPEKDSRRVSFLRAHVITVSDEEGYHNYHIDPKYKFEDLDACRSFQSTLRERDLCEAFDAIEITEASTVIARRQVIRLWQRRRQNELSIATMSFFPSSTGTRKHREIDLADYRAVTKVHTPMFKRQGEFVMVDVVPSVSARRHTKVVRIKFGSAQEAQSFQERWHALHPTSIVPTLVLSPRDTELTGVHSNQSSDHLTHVSIQSGPPSLLYPASSFSVTPRSTPAPTPSDTSWNPAGPPSIQPSWSLDEDSEDWSQWKGFEHGLRNEDGDKSISSA</sequence>
<dbReference type="AlphaFoldDB" id="A0A9W9D094"/>
<dbReference type="EMBL" id="JAPEVB010000002">
    <property type="protein sequence ID" value="KAJ4394647.1"/>
    <property type="molecule type" value="Genomic_DNA"/>
</dbReference>
<evidence type="ECO:0000256" key="1">
    <source>
        <dbReference type="SAM" id="Coils"/>
    </source>
</evidence>
<feature type="compositionally biased region" description="Basic and acidic residues" evidence="2">
    <location>
        <begin position="559"/>
        <end position="576"/>
    </location>
</feature>
<feature type="chain" id="PRO_5040724312" description="Fungal N-terminal domain-containing protein" evidence="3">
    <location>
        <begin position="20"/>
        <end position="576"/>
    </location>
</feature>